<protein>
    <submittedName>
        <fullName evidence="5">Coat protein</fullName>
    </submittedName>
</protein>
<evidence type="ECO:0000259" key="4">
    <source>
        <dbReference type="Pfam" id="PF00983"/>
    </source>
</evidence>
<keyword evidence="5" id="KW-0167">Capsid protein</keyword>
<sequence>MDVALTSLLPSIVAAVKDVLASKDPQDLPQPTAADSGSSVRMVDPPAPPSTHRLLSTQPSRSSSSITLPFQFSVFDITGTESKTFSLSLASSKAILNLTKPYRFAKLTKLEAVVFTLGPAMTYPQTIDLAWTPAFTTLTEGDFMNTYGSERIVIGGPVNLPSHSIVPANLQIMNPTLKDAISYSDTPRLNLRFWQTSTSTTPAICGTVIIRGTIDAQAPTNVPTPN</sequence>
<dbReference type="GO" id="GO:0019028">
    <property type="term" value="C:viral capsid"/>
    <property type="evidence" value="ECO:0007669"/>
    <property type="project" value="UniProtKB-KW"/>
</dbReference>
<evidence type="ECO:0000256" key="1">
    <source>
        <dbReference type="ARBA" id="ARBA00004328"/>
    </source>
</evidence>
<accession>A0A9C7LLZ7</accession>
<proteinExistence type="predicted"/>
<organism evidence="5">
    <name type="scientific">Oxera neriifolia tymo-like virus</name>
    <dbReference type="NCBI Taxonomy" id="2933118"/>
    <lineage>
        <taxon>Viruses</taxon>
        <taxon>Riboviria</taxon>
        <taxon>Orthornavirae</taxon>
        <taxon>Kitrinoviricota</taxon>
        <taxon>Alsuviricetes</taxon>
        <taxon>Tymovirales</taxon>
    </lineage>
</organism>
<keyword evidence="2" id="KW-0946">Virion</keyword>
<evidence type="ECO:0000256" key="3">
    <source>
        <dbReference type="SAM" id="MobiDB-lite"/>
    </source>
</evidence>
<evidence type="ECO:0000256" key="2">
    <source>
        <dbReference type="ARBA" id="ARBA00022844"/>
    </source>
</evidence>
<dbReference type="InterPro" id="IPR029053">
    <property type="entry name" value="Viral_coat"/>
</dbReference>
<dbReference type="Pfam" id="PF00983">
    <property type="entry name" value="Tymo_coat"/>
    <property type="match status" value="1"/>
</dbReference>
<feature type="domain" description="Tymovirus coat protein" evidence="4">
    <location>
        <begin position="45"/>
        <end position="222"/>
    </location>
</feature>
<dbReference type="EMBL" id="OX380495">
    <property type="protein sequence ID" value="CAI5384016.1"/>
    <property type="molecule type" value="Genomic_RNA"/>
</dbReference>
<dbReference type="SUPFAM" id="SSF88633">
    <property type="entry name" value="Positive stranded ssRNA viruses"/>
    <property type="match status" value="1"/>
</dbReference>
<evidence type="ECO:0000313" key="5">
    <source>
        <dbReference type="EMBL" id="CAI5384016.1"/>
    </source>
</evidence>
<comment type="subcellular location">
    <subcellularLocation>
        <location evidence="1">Virion</location>
    </subcellularLocation>
</comment>
<dbReference type="InterPro" id="IPR000574">
    <property type="entry name" value="Tymo_coat"/>
</dbReference>
<gene>
    <name evidence="5" type="primary">putative coat protein</name>
</gene>
<dbReference type="Gene3D" id="2.60.120.20">
    <property type="match status" value="1"/>
</dbReference>
<dbReference type="GO" id="GO:0005198">
    <property type="term" value="F:structural molecule activity"/>
    <property type="evidence" value="ECO:0007669"/>
    <property type="project" value="InterPro"/>
</dbReference>
<feature type="region of interest" description="Disordered" evidence="3">
    <location>
        <begin position="24"/>
        <end position="64"/>
    </location>
</feature>
<feature type="compositionally biased region" description="Low complexity" evidence="3">
    <location>
        <begin position="53"/>
        <end position="64"/>
    </location>
</feature>
<reference evidence="5" key="1">
    <citation type="submission" date="2022-11" db="EMBL/GenBank/DDBJ databases">
        <authorList>
            <person name="Mifsud CO J."/>
            <person name="Holmes C E."/>
            <person name="Gallagher V R."/>
            <person name="Geoghegan L J."/>
        </authorList>
    </citation>
    <scope>NUCLEOTIDE SEQUENCE</scope>
</reference>
<name>A0A9C7LLZ7_9VIRU</name>